<evidence type="ECO:0000313" key="11">
    <source>
        <dbReference type="EMBL" id="PNS18940.1"/>
    </source>
</evidence>
<dbReference type="EMBL" id="NKHZ01000036">
    <property type="protein sequence ID" value="PNS18940.1"/>
    <property type="molecule type" value="Genomic_DNA"/>
</dbReference>
<dbReference type="Proteomes" id="UP000243797">
    <property type="component" value="Unassembled WGS sequence"/>
</dbReference>
<dbReference type="SUPFAM" id="SSF50182">
    <property type="entry name" value="Sm-like ribonucleoproteins"/>
    <property type="match status" value="1"/>
</dbReference>
<dbReference type="PANTHER" id="PTHR23338">
    <property type="entry name" value="SMALL NUCLEAR RIBONUCLEOPROTEIN SM"/>
    <property type="match status" value="1"/>
</dbReference>
<evidence type="ECO:0000313" key="12">
    <source>
        <dbReference type="Proteomes" id="UP000243797"/>
    </source>
</evidence>
<dbReference type="OrthoDB" id="6425924at2759"/>
<comment type="similarity">
    <text evidence="3 9">Belongs to the snRNP core protein family.</text>
</comment>
<evidence type="ECO:0000256" key="5">
    <source>
        <dbReference type="ARBA" id="ARBA00022664"/>
    </source>
</evidence>
<dbReference type="CDD" id="cd01721">
    <property type="entry name" value="Sm_D3"/>
    <property type="match status" value="1"/>
</dbReference>
<dbReference type="InterPro" id="IPR010920">
    <property type="entry name" value="LSM_dom_sf"/>
</dbReference>
<dbReference type="Pfam" id="PF01423">
    <property type="entry name" value="LSM"/>
    <property type="match status" value="1"/>
</dbReference>
<evidence type="ECO:0000259" key="10">
    <source>
        <dbReference type="PROSITE" id="PS52002"/>
    </source>
</evidence>
<dbReference type="InterPro" id="IPR034099">
    <property type="entry name" value="SmD3"/>
</dbReference>
<comment type="subcellular location">
    <subcellularLocation>
        <location evidence="2">Cytoplasm</location>
        <location evidence="2">Cytosol</location>
    </subcellularLocation>
    <subcellularLocation>
        <location evidence="1 9">Nucleus</location>
    </subcellularLocation>
</comment>
<reference evidence="11 12" key="1">
    <citation type="submission" date="2017-06" db="EMBL/GenBank/DDBJ databases">
        <title>Draft genome sequence of a variant of Elsinoe murrayae.</title>
        <authorList>
            <person name="Cheng Q."/>
        </authorList>
    </citation>
    <scope>NUCLEOTIDE SEQUENCE [LARGE SCALE GENOMIC DNA]</scope>
    <source>
        <strain evidence="11 12">CQ-2017a</strain>
    </source>
</reference>
<dbReference type="PROSITE" id="PS52002">
    <property type="entry name" value="SM"/>
    <property type="match status" value="1"/>
</dbReference>
<dbReference type="GO" id="GO:0005685">
    <property type="term" value="C:U1 snRNP"/>
    <property type="evidence" value="ECO:0007669"/>
    <property type="project" value="UniProtKB-ARBA"/>
</dbReference>
<dbReference type="AlphaFoldDB" id="A0A2K1QVF8"/>
<dbReference type="GO" id="GO:0005681">
    <property type="term" value="C:spliceosomal complex"/>
    <property type="evidence" value="ECO:0007669"/>
    <property type="project" value="InterPro"/>
</dbReference>
<dbReference type="STRING" id="2082308.A0A2K1QVF8"/>
<dbReference type="GO" id="GO:0005829">
    <property type="term" value="C:cytosol"/>
    <property type="evidence" value="ECO:0007669"/>
    <property type="project" value="UniProtKB-SubCell"/>
</dbReference>
<keyword evidence="6 9" id="KW-0508">mRNA splicing</keyword>
<evidence type="ECO:0000256" key="2">
    <source>
        <dbReference type="ARBA" id="ARBA00004514"/>
    </source>
</evidence>
<sequence>MSTFSESLNALDRGIGRSLKVDTVACGKHNEGFNSSLKTFKVPDKFSVMVADGEKLGHIVTVEISSGQVYRGKLIEGAFSNHTEDNMNCQLKDITVTARDGRVSHLDQVYIRGSHVRYFIVPDMLRYVTPLLTMRLKKSERARILEKRLADVFGIRNAPMFRARGVKGRGVGLARGRATVGRARASTGRGR</sequence>
<evidence type="ECO:0000256" key="6">
    <source>
        <dbReference type="ARBA" id="ARBA00023187"/>
    </source>
</evidence>
<dbReference type="GO" id="GO:0003723">
    <property type="term" value="F:RNA binding"/>
    <property type="evidence" value="ECO:0007669"/>
    <property type="project" value="InterPro"/>
</dbReference>
<gene>
    <name evidence="11" type="ORF">CAC42_6035</name>
</gene>
<dbReference type="SMART" id="SM00651">
    <property type="entry name" value="Sm"/>
    <property type="match status" value="1"/>
</dbReference>
<evidence type="ECO:0000256" key="8">
    <source>
        <dbReference type="ARBA" id="ARBA00023274"/>
    </source>
</evidence>
<dbReference type="InterPro" id="IPR027141">
    <property type="entry name" value="LSm4/Sm_D1/D3"/>
</dbReference>
<keyword evidence="5 9" id="KW-0507">mRNA processing</keyword>
<dbReference type="InterPro" id="IPR001163">
    <property type="entry name" value="Sm_dom_euk/arc"/>
</dbReference>
<evidence type="ECO:0000256" key="9">
    <source>
        <dbReference type="RuleBase" id="RU365050"/>
    </source>
</evidence>
<proteinExistence type="inferred from homology"/>
<comment type="caution">
    <text evidence="11">The sequence shown here is derived from an EMBL/GenBank/DDBJ whole genome shotgun (WGS) entry which is preliminary data.</text>
</comment>
<keyword evidence="12" id="KW-1185">Reference proteome</keyword>
<evidence type="ECO:0000256" key="4">
    <source>
        <dbReference type="ARBA" id="ARBA00022490"/>
    </source>
</evidence>
<dbReference type="InParanoid" id="A0A2K1QVF8"/>
<evidence type="ECO:0000256" key="3">
    <source>
        <dbReference type="ARBA" id="ARBA00008146"/>
    </source>
</evidence>
<feature type="domain" description="Sm" evidence="10">
    <location>
        <begin position="47"/>
        <end position="125"/>
    </location>
</feature>
<evidence type="ECO:0000256" key="1">
    <source>
        <dbReference type="ARBA" id="ARBA00004123"/>
    </source>
</evidence>
<protein>
    <recommendedName>
        <fullName evidence="9">Small nuclear ribonucleoprotein Sm D3</fullName>
        <shortName evidence="9">Sm-D3</shortName>
    </recommendedName>
    <alternativeName>
        <fullName evidence="9">snRNP core protein D3</fullName>
    </alternativeName>
</protein>
<keyword evidence="8 9" id="KW-0687">Ribonucleoprotein</keyword>
<dbReference type="Gene3D" id="2.30.30.100">
    <property type="match status" value="1"/>
</dbReference>
<dbReference type="FunFam" id="2.30.30.100:FF:000002">
    <property type="entry name" value="Small nuclear ribonucleoprotein Sm D3"/>
    <property type="match status" value="1"/>
</dbReference>
<keyword evidence="4" id="KW-0963">Cytoplasm</keyword>
<dbReference type="GO" id="GO:0000387">
    <property type="term" value="P:spliceosomal snRNP assembly"/>
    <property type="evidence" value="ECO:0007669"/>
    <property type="project" value="UniProtKB-UniRule"/>
</dbReference>
<name>A0A2K1QVF8_9PEZI</name>
<evidence type="ECO:0000256" key="7">
    <source>
        <dbReference type="ARBA" id="ARBA00023242"/>
    </source>
</evidence>
<accession>A0A2K1QVF8</accession>
<organism evidence="11 12">
    <name type="scientific">Sphaceloma murrayae</name>
    <dbReference type="NCBI Taxonomy" id="2082308"/>
    <lineage>
        <taxon>Eukaryota</taxon>
        <taxon>Fungi</taxon>
        <taxon>Dikarya</taxon>
        <taxon>Ascomycota</taxon>
        <taxon>Pezizomycotina</taxon>
        <taxon>Dothideomycetes</taxon>
        <taxon>Dothideomycetidae</taxon>
        <taxon>Myriangiales</taxon>
        <taxon>Elsinoaceae</taxon>
        <taxon>Sphaceloma</taxon>
    </lineage>
</organism>
<dbReference type="InterPro" id="IPR047575">
    <property type="entry name" value="Sm"/>
</dbReference>
<keyword evidence="7 9" id="KW-0539">Nucleus</keyword>